<dbReference type="CDD" id="cd06223">
    <property type="entry name" value="PRTases_typeI"/>
    <property type="match status" value="1"/>
</dbReference>
<feature type="domain" description="Double zinc ribbon" evidence="3">
    <location>
        <begin position="18"/>
        <end position="76"/>
    </location>
</feature>
<dbReference type="InterPro" id="IPR044005">
    <property type="entry name" value="DZR_2"/>
</dbReference>
<gene>
    <name evidence="4" type="ORF">HMPREF0381_1641</name>
</gene>
<evidence type="ECO:0000259" key="3">
    <source>
        <dbReference type="Pfam" id="PF18912"/>
    </source>
</evidence>
<dbReference type="HOGENOM" id="CLU_054549_1_1_9"/>
<dbReference type="Pfam" id="PF18912">
    <property type="entry name" value="DZR_2"/>
    <property type="match status" value="1"/>
</dbReference>
<evidence type="ECO:0000256" key="1">
    <source>
        <dbReference type="ARBA" id="ARBA00008007"/>
    </source>
</evidence>
<evidence type="ECO:0000313" key="4">
    <source>
        <dbReference type="EMBL" id="EFU76461.1"/>
    </source>
</evidence>
<dbReference type="Gene3D" id="3.40.50.2020">
    <property type="match status" value="1"/>
</dbReference>
<name>E6LNV6_9FIRM</name>
<sequence length="247" mass="28181">MQHCLRRNEIFKAIGDKIIDAVFPRRCPVCGEIVREKGHLICKSCIGGLPFVKSPYCIRCGKEIISSDDAYCDDCKCEREFVSGRALCNYTDNMAHIILKIKYGNKREYIEGFAKLLTIRYKKFIEAANIDCIIPVPLHSSKQRQRGFNQSEILARCLSKYLNIPVYTKYLYRVKKTKDQKGLNRNERLHNLDNAFVVKGFSKEVKNVLIVDDVYTTGTTIEKCAKILKDAGANEVYFLTICTGGIN</sequence>
<evidence type="ECO:0000259" key="2">
    <source>
        <dbReference type="Pfam" id="PF00156"/>
    </source>
</evidence>
<dbReference type="eggNOG" id="COG1040">
    <property type="taxonomic scope" value="Bacteria"/>
</dbReference>
<dbReference type="EMBL" id="AEPW01000069">
    <property type="protein sequence ID" value="EFU76461.1"/>
    <property type="molecule type" value="Genomic_DNA"/>
</dbReference>
<dbReference type="PANTHER" id="PTHR47505:SF1">
    <property type="entry name" value="DNA UTILIZATION PROTEIN YHGH"/>
    <property type="match status" value="1"/>
</dbReference>
<dbReference type="AlphaFoldDB" id="E6LNV6"/>
<reference evidence="4 5" key="1">
    <citation type="submission" date="2010-12" db="EMBL/GenBank/DDBJ databases">
        <authorList>
            <person name="Muzny D."/>
            <person name="Qin X."/>
            <person name="Deng J."/>
            <person name="Jiang H."/>
            <person name="Liu Y."/>
            <person name="Qu J."/>
            <person name="Song X.-Z."/>
            <person name="Zhang L."/>
            <person name="Thornton R."/>
            <person name="Coyle M."/>
            <person name="Francisco L."/>
            <person name="Jackson L."/>
            <person name="Javaid M."/>
            <person name="Korchina V."/>
            <person name="Kovar C."/>
            <person name="Mata R."/>
            <person name="Mathew T."/>
            <person name="Ngo R."/>
            <person name="Nguyen L."/>
            <person name="Nguyen N."/>
            <person name="Okwuonu G."/>
            <person name="Ongeri F."/>
            <person name="Pham C."/>
            <person name="Simmons D."/>
            <person name="Wilczek-Boney K."/>
            <person name="Hale W."/>
            <person name="Jakkamsetti A."/>
            <person name="Pham P."/>
            <person name="Ruth R."/>
            <person name="San Lucas F."/>
            <person name="Warren J."/>
            <person name="Zhang J."/>
            <person name="Zhao Z."/>
            <person name="Zhou C."/>
            <person name="Zhu D."/>
            <person name="Lee S."/>
            <person name="Bess C."/>
            <person name="Blankenburg K."/>
            <person name="Forbes L."/>
            <person name="Fu Q."/>
            <person name="Gubbala S."/>
            <person name="Hirani K."/>
            <person name="Jayaseelan J.C."/>
            <person name="Lara F."/>
            <person name="Munidasa M."/>
            <person name="Palculict T."/>
            <person name="Patil S."/>
            <person name="Pu L.-L."/>
            <person name="Saada N."/>
            <person name="Tang L."/>
            <person name="Weissenberger G."/>
            <person name="Zhu Y."/>
            <person name="Hemphill L."/>
            <person name="Shang Y."/>
            <person name="Youmans B."/>
            <person name="Ayvaz T."/>
            <person name="Ross M."/>
            <person name="Santibanez J."/>
            <person name="Aqrawi P."/>
            <person name="Gross S."/>
            <person name="Joshi V."/>
            <person name="Fowler G."/>
            <person name="Nazareth L."/>
            <person name="Reid J."/>
            <person name="Worley K."/>
            <person name="Petrosino J."/>
            <person name="Highlander S."/>
            <person name="Gibbs R."/>
        </authorList>
    </citation>
    <scope>NUCLEOTIDE SEQUENCE [LARGE SCALE GENOMIC DNA]</scope>
    <source>
        <strain evidence="4 5">DSM 3986</strain>
    </source>
</reference>
<dbReference type="RefSeq" id="WP_008751406.1">
    <property type="nucleotide sequence ID" value="NZ_GL622296.1"/>
</dbReference>
<comment type="similarity">
    <text evidence="1">Belongs to the ComF/GntX family.</text>
</comment>
<feature type="domain" description="Phosphoribosyltransferase" evidence="2">
    <location>
        <begin position="152"/>
        <end position="244"/>
    </location>
</feature>
<dbReference type="InterPro" id="IPR029057">
    <property type="entry name" value="PRTase-like"/>
</dbReference>
<accession>E6LNV6</accession>
<evidence type="ECO:0000313" key="5">
    <source>
        <dbReference type="Proteomes" id="UP000003434"/>
    </source>
</evidence>
<comment type="caution">
    <text evidence="4">The sequence shown here is derived from an EMBL/GenBank/DDBJ whole genome shotgun (WGS) entry which is preliminary data.</text>
</comment>
<dbReference type="Proteomes" id="UP000003434">
    <property type="component" value="Unassembled WGS sequence"/>
</dbReference>
<dbReference type="PANTHER" id="PTHR47505">
    <property type="entry name" value="DNA UTILIZATION PROTEIN YHGH"/>
    <property type="match status" value="1"/>
</dbReference>
<dbReference type="InterPro" id="IPR051910">
    <property type="entry name" value="ComF/GntX_DNA_util-trans"/>
</dbReference>
<dbReference type="SUPFAM" id="SSF53271">
    <property type="entry name" value="PRTase-like"/>
    <property type="match status" value="1"/>
</dbReference>
<dbReference type="InterPro" id="IPR000836">
    <property type="entry name" value="PRTase_dom"/>
</dbReference>
<protein>
    <submittedName>
        <fullName evidence="4">ComF family protein</fullName>
    </submittedName>
</protein>
<proteinExistence type="inferred from homology"/>
<organism evidence="4 5">
    <name type="scientific">Lachnoanaerobaculum saburreum DSM 3986</name>
    <dbReference type="NCBI Taxonomy" id="887325"/>
    <lineage>
        <taxon>Bacteria</taxon>
        <taxon>Bacillati</taxon>
        <taxon>Bacillota</taxon>
        <taxon>Clostridia</taxon>
        <taxon>Lachnospirales</taxon>
        <taxon>Lachnospiraceae</taxon>
        <taxon>Lachnoanaerobaculum</taxon>
    </lineage>
</organism>
<dbReference type="Pfam" id="PF00156">
    <property type="entry name" value="Pribosyltran"/>
    <property type="match status" value="1"/>
</dbReference>